<dbReference type="CDD" id="cd06091">
    <property type="entry name" value="KOW_NusG"/>
    <property type="match status" value="1"/>
</dbReference>
<evidence type="ECO:0000313" key="1">
    <source>
        <dbReference type="EMBL" id="PZQ47094.1"/>
    </source>
</evidence>
<name>A0A2W5N1Y9_9BACT</name>
<feature type="non-terminal residue" evidence="1">
    <location>
        <position position="1"/>
    </location>
</feature>
<organism evidence="1 2">
    <name type="scientific">Micavibrio aeruginosavorus</name>
    <dbReference type="NCBI Taxonomy" id="349221"/>
    <lineage>
        <taxon>Bacteria</taxon>
        <taxon>Pseudomonadati</taxon>
        <taxon>Bdellovibrionota</taxon>
        <taxon>Bdellovibrionia</taxon>
        <taxon>Bdellovibrionales</taxon>
        <taxon>Pseudobdellovibrionaceae</taxon>
        <taxon>Micavibrio</taxon>
    </lineage>
</organism>
<reference evidence="1 2" key="1">
    <citation type="submission" date="2017-08" db="EMBL/GenBank/DDBJ databases">
        <title>Infants hospitalized years apart are colonized by the same room-sourced microbial strains.</title>
        <authorList>
            <person name="Brooks B."/>
            <person name="Olm M.R."/>
            <person name="Firek B.A."/>
            <person name="Baker R."/>
            <person name="Thomas B.C."/>
            <person name="Morowitz M.J."/>
            <person name="Banfield J.F."/>
        </authorList>
    </citation>
    <scope>NUCLEOTIDE SEQUENCE [LARGE SCALE GENOMIC DNA]</scope>
    <source>
        <strain evidence="1">S2_005_002_R2_29</strain>
    </source>
</reference>
<dbReference type="InterPro" id="IPR014722">
    <property type="entry name" value="Rib_uL2_dom2"/>
</dbReference>
<comment type="caution">
    <text evidence="1">The sequence shown here is derived from an EMBL/GenBank/DDBJ whole genome shotgun (WGS) entry which is preliminary data.</text>
</comment>
<proteinExistence type="predicted"/>
<dbReference type="InterPro" id="IPR008991">
    <property type="entry name" value="Translation_prot_SH3-like_sf"/>
</dbReference>
<dbReference type="SUPFAM" id="SSF50104">
    <property type="entry name" value="Translation proteins SH3-like domain"/>
    <property type="match status" value="1"/>
</dbReference>
<sequence>VEEVDEEKGKLKVSVSIFGRATPVELEYSQVEKQ</sequence>
<dbReference type="Gene3D" id="2.30.30.30">
    <property type="match status" value="1"/>
</dbReference>
<accession>A0A2W5N1Y9</accession>
<gene>
    <name evidence="1" type="ORF">DI551_04005</name>
</gene>
<dbReference type="AlphaFoldDB" id="A0A2W5N1Y9"/>
<dbReference type="Proteomes" id="UP000249417">
    <property type="component" value="Unassembled WGS sequence"/>
</dbReference>
<evidence type="ECO:0000313" key="2">
    <source>
        <dbReference type="Proteomes" id="UP000249417"/>
    </source>
</evidence>
<dbReference type="InterPro" id="IPR015869">
    <property type="entry name" value="Transcrpt_antiterm_NusG_bac_CS"/>
</dbReference>
<dbReference type="EMBL" id="QFQB01000017">
    <property type="protein sequence ID" value="PZQ47094.1"/>
    <property type="molecule type" value="Genomic_DNA"/>
</dbReference>
<dbReference type="PROSITE" id="PS01014">
    <property type="entry name" value="NUSG"/>
    <property type="match status" value="1"/>
</dbReference>
<protein>
    <submittedName>
        <fullName evidence="1">Transcription termination/antitermination protein NusG</fullName>
    </submittedName>
</protein>